<keyword evidence="2" id="KW-0812">Transmembrane</keyword>
<accession>A0A2V3IPN1</accession>
<reference evidence="3 4" key="1">
    <citation type="journal article" date="2018" name="Mol. Biol. Evol.">
        <title>Analysis of the draft genome of the red seaweed Gracilariopsis chorda provides insights into genome size evolution in Rhodophyta.</title>
        <authorList>
            <person name="Lee J."/>
            <person name="Yang E.C."/>
            <person name="Graf L."/>
            <person name="Yang J.H."/>
            <person name="Qiu H."/>
            <person name="Zel Zion U."/>
            <person name="Chan C.X."/>
            <person name="Stephens T.G."/>
            <person name="Weber A.P.M."/>
            <person name="Boo G.H."/>
            <person name="Boo S.M."/>
            <person name="Kim K.M."/>
            <person name="Shin Y."/>
            <person name="Jung M."/>
            <person name="Lee S.J."/>
            <person name="Yim H.S."/>
            <person name="Lee J.H."/>
            <person name="Bhattacharya D."/>
            <person name="Yoon H.S."/>
        </authorList>
    </citation>
    <scope>NUCLEOTIDE SEQUENCE [LARGE SCALE GENOMIC DNA]</scope>
    <source>
        <strain evidence="3 4">SKKU-2015</strain>
        <tissue evidence="3">Whole body</tissue>
    </source>
</reference>
<evidence type="ECO:0000256" key="2">
    <source>
        <dbReference type="SAM" id="Phobius"/>
    </source>
</evidence>
<dbReference type="Proteomes" id="UP000247409">
    <property type="component" value="Unassembled WGS sequence"/>
</dbReference>
<feature type="transmembrane region" description="Helical" evidence="2">
    <location>
        <begin position="83"/>
        <end position="102"/>
    </location>
</feature>
<keyword evidence="4" id="KW-1185">Reference proteome</keyword>
<gene>
    <name evidence="3" type="ORF">BWQ96_06242</name>
</gene>
<feature type="compositionally biased region" description="Polar residues" evidence="1">
    <location>
        <begin position="265"/>
        <end position="276"/>
    </location>
</feature>
<dbReference type="EMBL" id="NBIV01000104">
    <property type="protein sequence ID" value="PXF44009.1"/>
    <property type="molecule type" value="Genomic_DNA"/>
</dbReference>
<keyword evidence="2" id="KW-0472">Membrane</keyword>
<evidence type="ECO:0000313" key="4">
    <source>
        <dbReference type="Proteomes" id="UP000247409"/>
    </source>
</evidence>
<name>A0A2V3IPN1_9FLOR</name>
<feature type="transmembrane region" description="Helical" evidence="2">
    <location>
        <begin position="301"/>
        <end position="319"/>
    </location>
</feature>
<evidence type="ECO:0000313" key="3">
    <source>
        <dbReference type="EMBL" id="PXF44009.1"/>
    </source>
</evidence>
<sequence length="496" mass="55482">MSEQTNSDPSLSVLRDDHDNACSVWKTEQYAVLAMSPDPDLNSAKHNSLANEAIAEIRAGRQTSRPASRIRNAFRFVRPIRRALLFAVKWIPPAYVMCLSVTEADSKAIWITSLFALFVAFGSCATASFSEIQELAMPKTIKAVSLSKEEGLLCLHGSNYVSVPLNTVHFFCTGTKVEFLSTETRTPLGSWVRASRLESHHVECVSQSNTLIFDCMSEAIGEQICSYLNRILSQWRDGSELSLRTPVDVMGIRDDGVPSSRAPVKNNTPLTNTPVLSSTKMSSSSDSTLVFSRKIPEDLRMIFSSIVLFFLLFFSTIMLPGGSSSFTISSHQSYGFLGLDIIHHTYDFPSAFGSEILQRLFQIGHALFLSFWWTRLYMKNTTFGSRFLNTTLTTVKNFQCFRPVRWLTSFFLDRETVYIGDVAFMELIRSKATTVEDLYRAQTNGATLLGGPRYSIALYRTDHAKVYEASLLVEGDALFLAHCLRTRFPSMACSGE</sequence>
<feature type="transmembrane region" description="Helical" evidence="2">
    <location>
        <begin position="108"/>
        <end position="129"/>
    </location>
</feature>
<dbReference type="AlphaFoldDB" id="A0A2V3IPN1"/>
<proteinExistence type="predicted"/>
<feature type="transmembrane region" description="Helical" evidence="2">
    <location>
        <begin position="360"/>
        <end position="378"/>
    </location>
</feature>
<feature type="region of interest" description="Disordered" evidence="1">
    <location>
        <begin position="258"/>
        <end position="279"/>
    </location>
</feature>
<keyword evidence="2" id="KW-1133">Transmembrane helix</keyword>
<protein>
    <submittedName>
        <fullName evidence="3">Uncharacterized protein</fullName>
    </submittedName>
</protein>
<comment type="caution">
    <text evidence="3">The sequence shown here is derived from an EMBL/GenBank/DDBJ whole genome shotgun (WGS) entry which is preliminary data.</text>
</comment>
<evidence type="ECO:0000256" key="1">
    <source>
        <dbReference type="SAM" id="MobiDB-lite"/>
    </source>
</evidence>
<organism evidence="3 4">
    <name type="scientific">Gracilariopsis chorda</name>
    <dbReference type="NCBI Taxonomy" id="448386"/>
    <lineage>
        <taxon>Eukaryota</taxon>
        <taxon>Rhodophyta</taxon>
        <taxon>Florideophyceae</taxon>
        <taxon>Rhodymeniophycidae</taxon>
        <taxon>Gracilariales</taxon>
        <taxon>Gracilariaceae</taxon>
        <taxon>Gracilariopsis</taxon>
    </lineage>
</organism>